<accession>A0A0X3NYE6</accession>
<dbReference type="EMBL" id="GEEE01020638">
    <property type="protein sequence ID" value="JAP42587.1"/>
    <property type="molecule type" value="Transcribed_RNA"/>
</dbReference>
<name>A0A0X3NYE6_SCHSO</name>
<reference evidence="1" key="1">
    <citation type="submission" date="2016-01" db="EMBL/GenBank/DDBJ databases">
        <title>Reference transcriptome for the parasite Schistocephalus solidus: insights into the molecular evolution of parasitism.</title>
        <authorList>
            <person name="Hebert F.O."/>
            <person name="Grambauer S."/>
            <person name="Barber I."/>
            <person name="Landry C.R."/>
            <person name="Aubin-Horth N."/>
        </authorList>
    </citation>
    <scope>NUCLEOTIDE SEQUENCE</scope>
</reference>
<evidence type="ECO:0000313" key="1">
    <source>
        <dbReference type="EMBL" id="JAP42587.1"/>
    </source>
</evidence>
<dbReference type="EMBL" id="GEEE01010120">
    <property type="protein sequence ID" value="JAP53105.1"/>
    <property type="molecule type" value="Transcribed_RNA"/>
</dbReference>
<proteinExistence type="predicted"/>
<sequence>MVYRLLDEAHCAVCEAAKVISLFLGGKPLSALASRLSFLTVQTRSTSTYTTVPTSIPNFFRLSFWRIGCEGQDVLHLVAYAETSVQFLGTFTYYLYSVLSSRSPPTLNGRIVVVWVHCSGITLPVNMTY</sequence>
<gene>
    <name evidence="1" type="ORF">TR152867</name>
</gene>
<organism evidence="1">
    <name type="scientific">Schistocephalus solidus</name>
    <name type="common">Tapeworm</name>
    <dbReference type="NCBI Taxonomy" id="70667"/>
    <lineage>
        <taxon>Eukaryota</taxon>
        <taxon>Metazoa</taxon>
        <taxon>Spiralia</taxon>
        <taxon>Lophotrochozoa</taxon>
        <taxon>Platyhelminthes</taxon>
        <taxon>Cestoda</taxon>
        <taxon>Eucestoda</taxon>
        <taxon>Diphyllobothriidea</taxon>
        <taxon>Diphyllobothriidae</taxon>
        <taxon>Schistocephalus</taxon>
    </lineage>
</organism>
<protein>
    <submittedName>
        <fullName evidence="1">Uncharacterized protein</fullName>
    </submittedName>
</protein>
<dbReference type="AlphaFoldDB" id="A0A0X3NYE6"/>